<dbReference type="GO" id="GO:0097038">
    <property type="term" value="C:perinuclear endoplasmic reticulum"/>
    <property type="evidence" value="ECO:0007669"/>
    <property type="project" value="TreeGrafter"/>
</dbReference>
<evidence type="ECO:0000313" key="13">
    <source>
        <dbReference type="Proteomes" id="UP000031443"/>
    </source>
</evidence>
<evidence type="ECO:0000256" key="9">
    <source>
        <dbReference type="RuleBase" id="RU003845"/>
    </source>
</evidence>
<dbReference type="GO" id="GO:0015485">
    <property type="term" value="F:cholesterol binding"/>
    <property type="evidence" value="ECO:0007669"/>
    <property type="project" value="TreeGrafter"/>
</dbReference>
<feature type="region of interest" description="Disordered" evidence="11">
    <location>
        <begin position="1138"/>
        <end position="1188"/>
    </location>
</feature>
<dbReference type="GO" id="GO:0006869">
    <property type="term" value="P:lipid transport"/>
    <property type="evidence" value="ECO:0007669"/>
    <property type="project" value="UniProtKB-KW"/>
</dbReference>
<feature type="coiled-coil region" evidence="10">
    <location>
        <begin position="1607"/>
        <end position="1682"/>
    </location>
</feature>
<comment type="subcellular location">
    <subcellularLocation>
        <location evidence="1">Membrane</location>
        <topology evidence="1">Peripheral membrane protein</topology>
    </subcellularLocation>
</comment>
<keyword evidence="5 9" id="KW-0445">Lipid transport</keyword>
<feature type="region of interest" description="Disordered" evidence="11">
    <location>
        <begin position="702"/>
        <end position="775"/>
    </location>
</feature>
<evidence type="ECO:0000256" key="10">
    <source>
        <dbReference type="SAM" id="Coils"/>
    </source>
</evidence>
<dbReference type="PANTHER" id="PTHR10972:SF194">
    <property type="entry name" value="OXYSTEROL-BINDING PROTEIN 2"/>
    <property type="match status" value="1"/>
</dbReference>
<keyword evidence="6" id="KW-0446">Lipid-binding</keyword>
<evidence type="ECO:0000256" key="8">
    <source>
        <dbReference type="RuleBase" id="RU003844"/>
    </source>
</evidence>
<keyword evidence="7" id="KW-0472">Membrane</keyword>
<keyword evidence="4" id="KW-0597">Phosphoprotein</keyword>
<keyword evidence="13" id="KW-1185">Reference proteome</keyword>
<feature type="compositionally biased region" description="Low complexity" evidence="11">
    <location>
        <begin position="1168"/>
        <end position="1180"/>
    </location>
</feature>
<dbReference type="PROSITE" id="PS01013">
    <property type="entry name" value="OSBP"/>
    <property type="match status" value="1"/>
</dbReference>
<keyword evidence="10" id="KW-0175">Coiled coil</keyword>
<dbReference type="STRING" id="8469.M7C1P4"/>
<feature type="compositionally biased region" description="Polar residues" evidence="11">
    <location>
        <begin position="791"/>
        <end position="809"/>
    </location>
</feature>
<feature type="coiled-coil region" evidence="10">
    <location>
        <begin position="1336"/>
        <end position="1387"/>
    </location>
</feature>
<feature type="compositionally biased region" description="Polar residues" evidence="11">
    <location>
        <begin position="131"/>
        <end position="141"/>
    </location>
</feature>
<feature type="compositionally biased region" description="Low complexity" evidence="11">
    <location>
        <begin position="55"/>
        <end position="69"/>
    </location>
</feature>
<dbReference type="SUPFAM" id="SSF144000">
    <property type="entry name" value="Oxysterol-binding protein-like"/>
    <property type="match status" value="1"/>
</dbReference>
<dbReference type="InterPro" id="IPR037239">
    <property type="entry name" value="OSBP_sf"/>
</dbReference>
<evidence type="ECO:0000313" key="12">
    <source>
        <dbReference type="EMBL" id="EMP34312.1"/>
    </source>
</evidence>
<feature type="region of interest" description="Disordered" evidence="11">
    <location>
        <begin position="1807"/>
        <end position="1827"/>
    </location>
</feature>
<organism evidence="12 13">
    <name type="scientific">Chelonia mydas</name>
    <name type="common">Green sea-turtle</name>
    <name type="synonym">Chelonia agassizi</name>
    <dbReference type="NCBI Taxonomy" id="8469"/>
    <lineage>
        <taxon>Eukaryota</taxon>
        <taxon>Metazoa</taxon>
        <taxon>Chordata</taxon>
        <taxon>Craniata</taxon>
        <taxon>Vertebrata</taxon>
        <taxon>Euteleostomi</taxon>
        <taxon>Archelosauria</taxon>
        <taxon>Testudinata</taxon>
        <taxon>Testudines</taxon>
        <taxon>Cryptodira</taxon>
        <taxon>Durocryptodira</taxon>
        <taxon>Americhelydia</taxon>
        <taxon>Chelonioidea</taxon>
        <taxon>Cheloniidae</taxon>
        <taxon>Chelonia</taxon>
    </lineage>
</organism>
<dbReference type="PANTHER" id="PTHR10972">
    <property type="entry name" value="OXYSTEROL-BINDING PROTEIN-RELATED"/>
    <property type="match status" value="1"/>
</dbReference>
<evidence type="ECO:0000256" key="2">
    <source>
        <dbReference type="ARBA" id="ARBA00008842"/>
    </source>
</evidence>
<dbReference type="EMBL" id="KB532800">
    <property type="protein sequence ID" value="EMP34312.1"/>
    <property type="molecule type" value="Genomic_DNA"/>
</dbReference>
<feature type="region of interest" description="Disordered" evidence="11">
    <location>
        <begin position="560"/>
        <end position="585"/>
    </location>
</feature>
<dbReference type="Gene3D" id="2.40.160.120">
    <property type="match status" value="1"/>
</dbReference>
<dbReference type="GO" id="GO:0005829">
    <property type="term" value="C:cytosol"/>
    <property type="evidence" value="ECO:0007669"/>
    <property type="project" value="TreeGrafter"/>
</dbReference>
<feature type="non-terminal residue" evidence="12">
    <location>
        <position position="1"/>
    </location>
</feature>
<evidence type="ECO:0000256" key="6">
    <source>
        <dbReference type="ARBA" id="ARBA00023121"/>
    </source>
</evidence>
<evidence type="ECO:0000256" key="11">
    <source>
        <dbReference type="SAM" id="MobiDB-lite"/>
    </source>
</evidence>
<evidence type="ECO:0000256" key="4">
    <source>
        <dbReference type="ARBA" id="ARBA00022553"/>
    </source>
</evidence>
<evidence type="ECO:0000256" key="3">
    <source>
        <dbReference type="ARBA" id="ARBA00022448"/>
    </source>
</evidence>
<feature type="coiled-coil region" evidence="10">
    <location>
        <begin position="1432"/>
        <end position="1543"/>
    </location>
</feature>
<feature type="compositionally biased region" description="Polar residues" evidence="11">
    <location>
        <begin position="758"/>
        <end position="770"/>
    </location>
</feature>
<evidence type="ECO:0000256" key="7">
    <source>
        <dbReference type="ARBA" id="ARBA00023136"/>
    </source>
</evidence>
<gene>
    <name evidence="12" type="ORF">UY3_08533</name>
</gene>
<keyword evidence="3 9" id="KW-0813">Transport</keyword>
<feature type="compositionally biased region" description="Low complexity" evidence="11">
    <location>
        <begin position="902"/>
        <end position="913"/>
    </location>
</feature>
<dbReference type="GO" id="GO:0005886">
    <property type="term" value="C:plasma membrane"/>
    <property type="evidence" value="ECO:0007669"/>
    <property type="project" value="TreeGrafter"/>
</dbReference>
<sequence length="1971" mass="220971">ACRDFLELAESHSRKWQRALQYEREQRICLEETIEQLAKQHNSLERACRGAPGLSSSATAVSSTSKGSVPPAKGEASDEDEETEYFDAMEDAPAFITVAADPKHHRRSGSNLSGASEGHPEDWNLEDNVFESANKTGYNESTGKDVLPKKRRRTRIPDKPNYSLNLWSIMKNCIGKELSKIPMPVNFNEPLSMLQRLTEDLEYHELLDKAVKCESSTEQMCFVAAFSVSSYSTTVHRTAKPFNPLLGETYELDRLDELGFRSLCEQVSHHPPAAAHHVYSKQGWTLWQEITIASKFRGKYLSIMPLGAIHLEFHSSGNHYVWRKVTSTVHNIIVGKLWIDQSGDIEIVNHKSKDKCQLKFTPYSYFSRDVPRKVTGVVTDADGKAHYAMSGTWDENMECSKIVQSSHGSTSSEGKQKTVYQTLAPKVLWKKYPLPMPKRDNAENMYFFSDLALTLNEPEERVAPTDSRLRPDQRLMENSKWDEANVEKQRLEEKQRAVRRRREAEAVEALEEGKDYEGYIPLWFERKVDPLTGELICVYKGPGSMTDTELEEGGATLELEDENGTKSDLETAEPPSCPETAGTRAKDHCDSLLDSIDAQLSQLQWQGPGAGVAGGRTNGDTSLECSPNASWTAEMEGCCANQDGTSWGEAGPSRKEEYSWRLLHLLGSEQAPENLGDQSDSNSICTEDFAARFRDGMVDPLVNSDGEGDVPAGGFPAGDSAEEGSVPGVKARSTGLSPAAETCEAVAEGREGDLPLALSSSVEGPQSLSCRTRRESLESLGGRISRLSQLNTVETPSSTDPGKASSTGSRAPGLAPPERVETLEKSIPWPLEGSSRWIQVSWENSLPFSSPLLVEELGPSQPRRALGAGASGTRAWAGESQPVRTAPSPSGRRQSEHGHVWSHSPSHSAPTAARGSPSLAFRGEKSPRLIASPCPDQGLPLEKLGHQGSALQGFGATTQLASSPESAQTSLAMVSDGCVVTQGGVGPGDPKREAPELLQQGSVIPLGPSGRGVTRAAASGGGEGIWRSCELQSGPAERRARGLTLCPHPGAGVSESREMQSSLNPARDEGYPGPCNYKHVAGVPITSFDTVTIDSDLDSVRTETVQVHLCRAVSCRKAPGRSTKGPCYPRRDPLGCLGSSSAVTDEEEEEEEEEEFLWSRGSAERRSSSPARWSSMPSRAKSSWEDTRKEACMEHKDLGAEEERLLQRKSQLHEADLSLSDILGQKKRAVQELESLGGALERSQKGVETLESCRKETRSKADEARADMLLLQYRRDSCLQELPEREKALRPLRRRRSTLHSTQLGAFQAEVSSLAAEREELKAHVRHLEGSLFSEQRAARARIEELQECLEQAQNKLEERTAEGMELQEETTRLRLQLRELERKQAAALSGQIRDLRVREREQELRLFAMEKILSEKELELVRLREVVCALMAEKEVQQRAMENLREEHDRQLGEMQQEKELEWAQQREELQHLKQQELQEFAESLEQVKARALQDQAASFQKEVENLTRVLEARDEDIRRQREAVQRQKESTEQLVGELKQEAKETVQSALLQEQKKWEAEKREALRVQRGTLEEQSQRAHAEALDKERRTASVLQNKTLEFQKRIQELELHSRSLQREKQEALEELRTLLQEEKTEALRRLSEELEQERAHESDRLRARLQQLEEEQSHLRAERNEISFREWEAQSQAEQAERSLAREIGLACQRLQDLLPERARGQMAHGSPSALSTSHALQLLQGVSEETQRYLGALQQELEAQKRTMLHFQEEKEWELRQQREQLHLESKEALEALKERLIQEHLQEIASLQRSQRKEAGGGEQQTLRQQLREKDNELRAIQRSMAHWKDQTTCKLARKFEEELNAELETRFSWDRPRSLRRSVERLDAEIGRLSTDRHEHTHLCPTTSSSLCTAPQLGGRSFVSSKLLRQLQGRVRELRAENALYRGGSLDDLAALRAEPGQTGREKVPGASYRK</sequence>
<dbReference type="Pfam" id="PF01237">
    <property type="entry name" value="Oxysterol_BP"/>
    <property type="match status" value="1"/>
</dbReference>
<dbReference type="eggNOG" id="KOG1737">
    <property type="taxonomic scope" value="Eukaryota"/>
</dbReference>
<feature type="compositionally biased region" description="Acidic residues" evidence="11">
    <location>
        <begin position="1144"/>
        <end position="1156"/>
    </location>
</feature>
<feature type="region of interest" description="Disordered" evidence="11">
    <location>
        <begin position="101"/>
        <end position="154"/>
    </location>
</feature>
<accession>M7C1P4</accession>
<dbReference type="Proteomes" id="UP000031443">
    <property type="component" value="Unassembled WGS sequence"/>
</dbReference>
<feature type="region of interest" description="Disordered" evidence="11">
    <location>
        <begin position="863"/>
        <end position="920"/>
    </location>
</feature>
<dbReference type="InterPro" id="IPR000648">
    <property type="entry name" value="Oxysterol-bd"/>
</dbReference>
<dbReference type="FunFam" id="2.40.160.120:FF:000003">
    <property type="entry name" value="Oxysterol-binding protein"/>
    <property type="match status" value="1"/>
</dbReference>
<comment type="similarity">
    <text evidence="2 8">Belongs to the OSBP family.</text>
</comment>
<feature type="region of interest" description="Disordered" evidence="11">
    <location>
        <begin position="1952"/>
        <end position="1971"/>
    </location>
</feature>
<evidence type="ECO:0000256" key="5">
    <source>
        <dbReference type="ARBA" id="ARBA00023055"/>
    </source>
</evidence>
<proteinExistence type="inferred from homology"/>
<feature type="region of interest" description="Disordered" evidence="11">
    <location>
        <begin position="791"/>
        <end position="818"/>
    </location>
</feature>
<feature type="coiled-coil region" evidence="10">
    <location>
        <begin position="20"/>
        <end position="47"/>
    </location>
</feature>
<feature type="region of interest" description="Disordered" evidence="11">
    <location>
        <begin position="48"/>
        <end position="83"/>
    </location>
</feature>
<name>M7C1P4_CHEMY</name>
<reference evidence="13" key="1">
    <citation type="journal article" date="2013" name="Nat. Genet.">
        <title>The draft genomes of soft-shell turtle and green sea turtle yield insights into the development and evolution of the turtle-specific body plan.</title>
        <authorList>
            <person name="Wang Z."/>
            <person name="Pascual-Anaya J."/>
            <person name="Zadissa A."/>
            <person name="Li W."/>
            <person name="Niimura Y."/>
            <person name="Huang Z."/>
            <person name="Li C."/>
            <person name="White S."/>
            <person name="Xiong Z."/>
            <person name="Fang D."/>
            <person name="Wang B."/>
            <person name="Ming Y."/>
            <person name="Chen Y."/>
            <person name="Zheng Y."/>
            <person name="Kuraku S."/>
            <person name="Pignatelli M."/>
            <person name="Herrero J."/>
            <person name="Beal K."/>
            <person name="Nozawa M."/>
            <person name="Li Q."/>
            <person name="Wang J."/>
            <person name="Zhang H."/>
            <person name="Yu L."/>
            <person name="Shigenobu S."/>
            <person name="Wang J."/>
            <person name="Liu J."/>
            <person name="Flicek P."/>
            <person name="Searle S."/>
            <person name="Wang J."/>
            <person name="Kuratani S."/>
            <person name="Yin Y."/>
            <person name="Aken B."/>
            <person name="Zhang G."/>
            <person name="Irie N."/>
        </authorList>
    </citation>
    <scope>NUCLEOTIDE SEQUENCE [LARGE SCALE GENOMIC DNA]</scope>
</reference>
<dbReference type="InterPro" id="IPR018494">
    <property type="entry name" value="Oxysterol-bd_CS"/>
</dbReference>
<evidence type="ECO:0000256" key="1">
    <source>
        <dbReference type="ARBA" id="ARBA00004170"/>
    </source>
</evidence>
<protein>
    <recommendedName>
        <fullName evidence="9">Oxysterol-binding protein</fullName>
    </recommendedName>
</protein>